<gene>
    <name evidence="2" type="ORF">DVS28_a1574</name>
</gene>
<accession>A0A346XVM0</accession>
<feature type="domain" description="DUF306" evidence="1">
    <location>
        <begin position="189"/>
        <end position="292"/>
    </location>
</feature>
<dbReference type="InterPro" id="IPR005184">
    <property type="entry name" value="DUF306_Meta_HslJ"/>
</dbReference>
<reference evidence="2 3" key="1">
    <citation type="submission" date="2018-09" db="EMBL/GenBank/DDBJ databases">
        <title>Complete genome sequence of Euzebya sp. DY32-46 isolated from seawater of Pacific Ocean.</title>
        <authorList>
            <person name="Xu L."/>
            <person name="Wu Y.-H."/>
            <person name="Xu X.-W."/>
        </authorList>
    </citation>
    <scope>NUCLEOTIDE SEQUENCE [LARGE SCALE GENOMIC DNA]</scope>
    <source>
        <strain evidence="2 3">DY32-46</strain>
    </source>
</reference>
<dbReference type="Proteomes" id="UP000264006">
    <property type="component" value="Chromosome"/>
</dbReference>
<dbReference type="InterPro" id="IPR038670">
    <property type="entry name" value="HslJ-like_sf"/>
</dbReference>
<organism evidence="2 3">
    <name type="scientific">Euzebya pacifica</name>
    <dbReference type="NCBI Taxonomy" id="1608957"/>
    <lineage>
        <taxon>Bacteria</taxon>
        <taxon>Bacillati</taxon>
        <taxon>Actinomycetota</taxon>
        <taxon>Nitriliruptoria</taxon>
        <taxon>Euzebyales</taxon>
    </lineage>
</organism>
<dbReference type="EMBL" id="CP031165">
    <property type="protein sequence ID" value="AXV06267.1"/>
    <property type="molecule type" value="Genomic_DNA"/>
</dbReference>
<evidence type="ECO:0000313" key="2">
    <source>
        <dbReference type="EMBL" id="AXV06267.1"/>
    </source>
</evidence>
<dbReference type="Pfam" id="PF03724">
    <property type="entry name" value="META"/>
    <property type="match status" value="1"/>
</dbReference>
<keyword evidence="3" id="KW-1185">Reference proteome</keyword>
<evidence type="ECO:0000313" key="3">
    <source>
        <dbReference type="Proteomes" id="UP000264006"/>
    </source>
</evidence>
<dbReference type="RefSeq" id="WP_216826464.1">
    <property type="nucleotide sequence ID" value="NZ_CP031165.1"/>
</dbReference>
<sequence length="451" mass="47996">MSLSPGTVGVAAASETMMHLSRLVLFLVTALVLTACAVPQGVQQTALEPAGVPTQPPADSFSQLASLSPDVVAPGDASTEITITADDAPLGSGTYFRIERWDGERWALQHHVWHGEVQPADLEGVNDDGYDIEPGEALVEQLPLDDLDTGVHRVGLEMRAGDDPDVRLDVYARLDVRPGTQDDAPALTQLDGSEWRSVVVEGLDLPAGQQIQLTFSHGRVGARVACNDVDGPYDLIDGHLAVDADEVTSTLIGCPHPEGSWDEWVTGLLLGAPTIELDDEDLRLSAGSDTVVFERYVEPTPTPTDPDAPLSTWVPPADYRYTIWGSCGPDARFFGDREVIVQGGVPSDEAAFLPTLLADAETIRADGADVVTVEHDPDAGHPTAILWDVDPTISTDSEVCYGVTDFEDLTAPPPAEPTDGVTIELDRPLGDPALVDTSTGEAVRVAVQFDS</sequence>
<dbReference type="Gene3D" id="2.40.128.270">
    <property type="match status" value="1"/>
</dbReference>
<evidence type="ECO:0000259" key="1">
    <source>
        <dbReference type="Pfam" id="PF03724"/>
    </source>
</evidence>
<dbReference type="AlphaFoldDB" id="A0A346XVM0"/>
<name>A0A346XVM0_9ACTN</name>
<proteinExistence type="predicted"/>
<dbReference type="KEGG" id="euz:DVS28_a1574"/>
<protein>
    <recommendedName>
        <fullName evidence="1">DUF306 domain-containing protein</fullName>
    </recommendedName>
</protein>